<dbReference type="Proteomes" id="UP000054538">
    <property type="component" value="Unassembled WGS sequence"/>
</dbReference>
<feature type="non-terminal residue" evidence="1">
    <location>
        <position position="94"/>
    </location>
</feature>
<reference evidence="2" key="2">
    <citation type="submission" date="2015-01" db="EMBL/GenBank/DDBJ databases">
        <title>Evolutionary Origins and Diversification of the Mycorrhizal Mutualists.</title>
        <authorList>
            <consortium name="DOE Joint Genome Institute"/>
            <consortium name="Mycorrhizal Genomics Consortium"/>
            <person name="Kohler A."/>
            <person name="Kuo A."/>
            <person name="Nagy L.G."/>
            <person name="Floudas D."/>
            <person name="Copeland A."/>
            <person name="Barry K.W."/>
            <person name="Cichocki N."/>
            <person name="Veneault-Fourrey C."/>
            <person name="LaButti K."/>
            <person name="Lindquist E.A."/>
            <person name="Lipzen A."/>
            <person name="Lundell T."/>
            <person name="Morin E."/>
            <person name="Murat C."/>
            <person name="Riley R."/>
            <person name="Ohm R."/>
            <person name="Sun H."/>
            <person name="Tunlid A."/>
            <person name="Henrissat B."/>
            <person name="Grigoriev I.V."/>
            <person name="Hibbett D.S."/>
            <person name="Martin F."/>
        </authorList>
    </citation>
    <scope>NUCLEOTIDE SEQUENCE [LARGE SCALE GENOMIC DNA]</scope>
    <source>
        <strain evidence="2">Ve08.2h10</strain>
    </source>
</reference>
<dbReference type="STRING" id="930991.A0A0D0DAB5"/>
<accession>A0A0D0DAB5</accession>
<evidence type="ECO:0000313" key="1">
    <source>
        <dbReference type="EMBL" id="KIK74150.1"/>
    </source>
</evidence>
<keyword evidence="2" id="KW-1185">Reference proteome</keyword>
<protein>
    <submittedName>
        <fullName evidence="1">Uncharacterized protein</fullName>
    </submittedName>
</protein>
<dbReference type="InterPro" id="IPR040521">
    <property type="entry name" value="KDZ"/>
</dbReference>
<dbReference type="HOGENOM" id="CLU_2386846_0_0_1"/>
<dbReference type="InParanoid" id="A0A0D0DAB5"/>
<dbReference type="OrthoDB" id="3237105at2759"/>
<dbReference type="Pfam" id="PF18758">
    <property type="entry name" value="KDZ"/>
    <property type="match status" value="1"/>
</dbReference>
<reference evidence="1 2" key="1">
    <citation type="submission" date="2014-04" db="EMBL/GenBank/DDBJ databases">
        <authorList>
            <consortium name="DOE Joint Genome Institute"/>
            <person name="Kuo A."/>
            <person name="Kohler A."/>
            <person name="Jargeat P."/>
            <person name="Nagy L.G."/>
            <person name="Floudas D."/>
            <person name="Copeland A."/>
            <person name="Barry K.W."/>
            <person name="Cichocki N."/>
            <person name="Veneault-Fourrey C."/>
            <person name="LaButti K."/>
            <person name="Lindquist E.A."/>
            <person name="Lipzen A."/>
            <person name="Lundell T."/>
            <person name="Morin E."/>
            <person name="Murat C."/>
            <person name="Sun H."/>
            <person name="Tunlid A."/>
            <person name="Henrissat B."/>
            <person name="Grigoriev I.V."/>
            <person name="Hibbett D.S."/>
            <person name="Martin F."/>
            <person name="Nordberg H.P."/>
            <person name="Cantor M.N."/>
            <person name="Hua S.X."/>
        </authorList>
    </citation>
    <scope>NUCLEOTIDE SEQUENCE [LARGE SCALE GENOMIC DNA]</scope>
    <source>
        <strain evidence="1 2">Ve08.2h10</strain>
    </source>
</reference>
<evidence type="ECO:0000313" key="2">
    <source>
        <dbReference type="Proteomes" id="UP000054538"/>
    </source>
</evidence>
<sequence>LYHPHKCFGFGLSDCEGCEHLWSSLKFLIHILLHVSGVHHHQHLFVLENQIHHLDEKLSVNFSQWLSKKWALCQQKKVVAEEALGQLEVDEGIL</sequence>
<name>A0A0D0DAB5_9AGAM</name>
<gene>
    <name evidence="1" type="ORF">PAXRUDRAFT_176547</name>
</gene>
<proteinExistence type="predicted"/>
<dbReference type="AlphaFoldDB" id="A0A0D0DAB5"/>
<organism evidence="1 2">
    <name type="scientific">Paxillus rubicundulus Ve08.2h10</name>
    <dbReference type="NCBI Taxonomy" id="930991"/>
    <lineage>
        <taxon>Eukaryota</taxon>
        <taxon>Fungi</taxon>
        <taxon>Dikarya</taxon>
        <taxon>Basidiomycota</taxon>
        <taxon>Agaricomycotina</taxon>
        <taxon>Agaricomycetes</taxon>
        <taxon>Agaricomycetidae</taxon>
        <taxon>Boletales</taxon>
        <taxon>Paxilineae</taxon>
        <taxon>Paxillaceae</taxon>
        <taxon>Paxillus</taxon>
    </lineage>
</organism>
<dbReference type="EMBL" id="KN829121">
    <property type="protein sequence ID" value="KIK74150.1"/>
    <property type="molecule type" value="Genomic_DNA"/>
</dbReference>